<feature type="compositionally biased region" description="Low complexity" evidence="2">
    <location>
        <begin position="1121"/>
        <end position="1132"/>
    </location>
</feature>
<dbReference type="InterPro" id="IPR015915">
    <property type="entry name" value="Kelch-typ_b-propeller"/>
</dbReference>
<dbReference type="Pfam" id="PF24681">
    <property type="entry name" value="Kelch_KLHDC2_KLHL20_DRC7"/>
    <property type="match status" value="1"/>
</dbReference>
<reference evidence="3 4" key="1">
    <citation type="journal article" date="2019" name="BMC Genomics">
        <title>Chromosome level assembly and comparative genome analysis confirm lager-brewing yeasts originated from a single hybridization.</title>
        <authorList>
            <person name="Salazar A.N."/>
            <person name="Gorter de Vries A.R."/>
            <person name="van den Broek M."/>
            <person name="Brouwers N."/>
            <person name="de la Torre Cortes P."/>
            <person name="Kuijpers N.G.A."/>
            <person name="Daran J.G."/>
            <person name="Abeel T."/>
        </authorList>
    </citation>
    <scope>NUCLEOTIDE SEQUENCE [LARGE SCALE GENOMIC DNA]</scope>
    <source>
        <strain evidence="3 4">CBS 1483</strain>
    </source>
</reference>
<gene>
    <name evidence="3" type="primary">KEL1_2</name>
    <name evidence="3" type="ORF">GRS66_010846</name>
</gene>
<dbReference type="EMBL" id="CP049012">
    <property type="protein sequence ID" value="QID88139.1"/>
    <property type="molecule type" value="Genomic_DNA"/>
</dbReference>
<dbReference type="PANTHER" id="PTHR23244:SF456">
    <property type="entry name" value="MULTIPLE EPIDERMAL GROWTH FACTOR-LIKE DOMAINS PROTEIN 8"/>
    <property type="match status" value="1"/>
</dbReference>
<feature type="compositionally biased region" description="Polar residues" evidence="2">
    <location>
        <begin position="50"/>
        <end position="68"/>
    </location>
</feature>
<feature type="coiled-coil region" evidence="1">
    <location>
        <begin position="1142"/>
        <end position="1176"/>
    </location>
</feature>
<name>A0A6C1EGF7_SACPS</name>
<feature type="coiled-coil region" evidence="1">
    <location>
        <begin position="851"/>
        <end position="940"/>
    </location>
</feature>
<feature type="coiled-coil region" evidence="1">
    <location>
        <begin position="1008"/>
        <end position="1049"/>
    </location>
</feature>
<feature type="compositionally biased region" description="Basic and acidic residues" evidence="2">
    <location>
        <begin position="985"/>
        <end position="994"/>
    </location>
</feature>
<feature type="compositionally biased region" description="Polar residues" evidence="2">
    <location>
        <begin position="555"/>
        <end position="567"/>
    </location>
</feature>
<keyword evidence="4" id="KW-1185">Reference proteome</keyword>
<evidence type="ECO:0000313" key="4">
    <source>
        <dbReference type="Proteomes" id="UP000501346"/>
    </source>
</evidence>
<feature type="coiled-coil region" evidence="1">
    <location>
        <begin position="1078"/>
        <end position="1105"/>
    </location>
</feature>
<dbReference type="SUPFAM" id="SSF117281">
    <property type="entry name" value="Kelch motif"/>
    <property type="match status" value="1"/>
</dbReference>
<dbReference type="OrthoDB" id="45365at2759"/>
<feature type="region of interest" description="Disordered" evidence="2">
    <location>
        <begin position="980"/>
        <end position="1002"/>
    </location>
</feature>
<accession>A0A6C1EGF7</accession>
<proteinExistence type="predicted"/>
<dbReference type="Proteomes" id="UP000501346">
    <property type="component" value="Chromosome SeXV-SeVIII"/>
</dbReference>
<protein>
    <submittedName>
        <fullName evidence="3">Kelch repeat-containing protein 1</fullName>
    </submittedName>
</protein>
<dbReference type="Gene3D" id="2.120.10.80">
    <property type="entry name" value="Kelch-type beta propeller"/>
    <property type="match status" value="2"/>
</dbReference>
<dbReference type="FunFam" id="2.120.10.80:FF:000124">
    <property type="entry name" value="Kel1p"/>
    <property type="match status" value="1"/>
</dbReference>
<dbReference type="GO" id="GO:0051285">
    <property type="term" value="C:cell cortex of cell tip"/>
    <property type="evidence" value="ECO:0007669"/>
    <property type="project" value="TreeGrafter"/>
</dbReference>
<feature type="region of interest" description="Disordered" evidence="2">
    <location>
        <begin position="1"/>
        <end position="106"/>
    </location>
</feature>
<keyword evidence="1" id="KW-0175">Coiled coil</keyword>
<sequence length="1189" mass="133831">MAGFSFAKKFAHKKHGKTPSDASNSDQSREASLSTPPSEKFFTKQETPQKGRQFSQGNHPNANKTSSPPMFARKQQGESRIQPTAAPPQQRNVSGPSTTLHKQASMQKEYTVWNRIKLQNSPFPRYRHVASAYATDKNQIYVIGGLHDQSVYGDTWILSAFDDATKFSTTTIDISETTPPPRVGHAAVLCGNAFVVFGGDTHKVNREGLMDDDIYLLNVNSYKWTVPAPVGPRPLGRYGHKISIIATTQMKTKLYVFGGQFDDTYFNDLAVYDLSSFRRPDSHWDFLKPKTFTPPPMTNFTMISYDSKLWVFGGDTLEGLINDVFMYDPAKNDWSTIETCGEKPPPVQEHATVVYNDLMCVVGGKDEHDAYLNSVYFLNLKTHKWFKLPTFAAGIPQGRSGHSLTLLKNDKVLIMGGDKFDYARAEESDLHTSDFDMQRGTIIYTLDLTRIKDLCPGVMDVLNETTVNRNNSLELTTPVTPTSHQNRNLNMVSSAAQSSSAPSPAMRTPLDTDDVNRGIHNRGISAESQSQRPQVNSEYHPIGEANILTPYVPPENSQTPVMKTTSSKPFETPIIEKTPDISEPIEPTNGHQRTISSNYGNNLTPSTQIKTSSSPVVETLLSSNTKTLQNSYTEETEIHADNASLIDSTLPFEQQINGNNLRALVTGKTEDAANVVADDDDEIGVAQMASSPSKDQFKINHYNESLELSKNDTKIDKLSEPVDIMIKKSDNVEYDSEAANRDIETDHHDIETSRKRDVVALITEASSNVKIEKSKNSTEATKIPESKENAPEVVDRALFERLRSELQTLNNITHEKALEAGTHIKALETELWRLKSQNSTGVSKEIDELDSVRLQSKCELLEADNHSLEDKVNELEALINSKFLDMENLNEILQFQNERIKLLELEPNHKEKLEKLQIEYENLRRENERLKNESKQHNEDIIKQVTSYSSQLALLINHWKENKVNSSFLSSSSSLLSVSSNQEENGEKSIKNEGEPYSDQNRHHRVVISKLTNRLDDLLEKSQELTVSKEKLSSEYHALKMEHSSLSQDVLVKENEIKKIQNDYRESISSVNNASKALVVSQRELEKYKSLNKKLIDELDELKFKHGHGNRNSEDGFESTNEGSNDASNNNNIRENQFNIKINDLKAELFITNQERDNLKSEVLELKKRLLNLENGTNDVNENDGSNLL</sequence>
<evidence type="ECO:0000256" key="2">
    <source>
        <dbReference type="SAM" id="MobiDB-lite"/>
    </source>
</evidence>
<evidence type="ECO:0000313" key="3">
    <source>
        <dbReference type="EMBL" id="QID88139.1"/>
    </source>
</evidence>
<dbReference type="AlphaFoldDB" id="A0A6C1EGF7"/>
<dbReference type="PANTHER" id="PTHR23244">
    <property type="entry name" value="KELCH REPEAT DOMAIN"/>
    <property type="match status" value="1"/>
</dbReference>
<feature type="compositionally biased region" description="Polar residues" evidence="2">
    <location>
        <begin position="78"/>
        <end position="106"/>
    </location>
</feature>
<feature type="compositionally biased region" description="Polar residues" evidence="2">
    <location>
        <begin position="20"/>
        <end position="37"/>
    </location>
</feature>
<evidence type="ECO:0000256" key="1">
    <source>
        <dbReference type="SAM" id="Coils"/>
    </source>
</evidence>
<feature type="region of interest" description="Disordered" evidence="2">
    <location>
        <begin position="1105"/>
        <end position="1132"/>
    </location>
</feature>
<dbReference type="GO" id="GO:0061245">
    <property type="term" value="P:establishment or maintenance of bipolar cell polarity"/>
    <property type="evidence" value="ECO:0007669"/>
    <property type="project" value="TreeGrafter"/>
</dbReference>
<organism evidence="3 4">
    <name type="scientific">Saccharomyces pastorianus</name>
    <name type="common">Lager yeast</name>
    <name type="synonym">Saccharomyces cerevisiae x Saccharomyces eubayanus</name>
    <dbReference type="NCBI Taxonomy" id="27292"/>
    <lineage>
        <taxon>Eukaryota</taxon>
        <taxon>Fungi</taxon>
        <taxon>Dikarya</taxon>
        <taxon>Ascomycota</taxon>
        <taxon>Saccharomycotina</taxon>
        <taxon>Saccharomycetes</taxon>
        <taxon>Saccharomycetales</taxon>
        <taxon>Saccharomycetaceae</taxon>
        <taxon>Saccharomyces</taxon>
    </lineage>
</organism>
<feature type="region of interest" description="Disordered" evidence="2">
    <location>
        <begin position="548"/>
        <end position="567"/>
    </location>
</feature>